<dbReference type="InterPro" id="IPR051678">
    <property type="entry name" value="AGP_Transferase"/>
</dbReference>
<dbReference type="PANTHER" id="PTHR21310:SF40">
    <property type="entry name" value="AMINOGLYCOSIDE PHOSPHOTRANSFERASE DOMAIN-CONTAINING PROTEIN-RELATED"/>
    <property type="match status" value="1"/>
</dbReference>
<proteinExistence type="predicted"/>
<keyword evidence="3" id="KW-1185">Reference proteome</keyword>
<gene>
    <name evidence="2" type="ORF">K7G82_18630</name>
</gene>
<dbReference type="Gene3D" id="3.90.1200.10">
    <property type="match status" value="1"/>
</dbReference>
<evidence type="ECO:0000259" key="1">
    <source>
        <dbReference type="Pfam" id="PF01636"/>
    </source>
</evidence>
<dbReference type="InterPro" id="IPR002575">
    <property type="entry name" value="Aminoglycoside_PTrfase"/>
</dbReference>
<dbReference type="InterPro" id="IPR011009">
    <property type="entry name" value="Kinase-like_dom_sf"/>
</dbReference>
<sequence>MDGEGLARGPIEAVTPLTGGTQNQVLRFSKGGCDFVLRCPPPTPRPESNATMRREARVLAALAETDVPHPRLIAACSDESVLGVACYLMDPIDGFNPVNGLPPLHAADPAVRRAMGLAFVDGAAALSRVDHLAVGLGDFGKPENFLERQTARWRSQLEGYAKHDGWPGPGELPGVDTIADYLEANRPADFQPGIIHGDYLLGNVMFRNDGPGLAAIIDWELATIGDPLIDLGWLLATWRGVPPEDLPVLAVEPWDGFPVPEELVARYAEKSGRDVSAIDWYFVLACYKLGIILEGTFARACAGRDPMDQGGRLHQTAITLFRRALHRIG</sequence>
<dbReference type="InterPro" id="IPR041726">
    <property type="entry name" value="ACAD10_11_N"/>
</dbReference>
<reference evidence="2 3" key="1">
    <citation type="submission" date="2021-08" db="EMBL/GenBank/DDBJ databases">
        <authorList>
            <person name="Tuo L."/>
        </authorList>
    </citation>
    <scope>NUCLEOTIDE SEQUENCE [LARGE SCALE GENOMIC DNA]</scope>
    <source>
        <strain evidence="2 3">JCM 31229</strain>
    </source>
</reference>
<dbReference type="Gene3D" id="3.30.200.20">
    <property type="entry name" value="Phosphorylase Kinase, domain 1"/>
    <property type="match status" value="1"/>
</dbReference>
<dbReference type="PANTHER" id="PTHR21310">
    <property type="entry name" value="AMINOGLYCOSIDE PHOSPHOTRANSFERASE-RELATED-RELATED"/>
    <property type="match status" value="1"/>
</dbReference>
<evidence type="ECO:0000313" key="3">
    <source>
        <dbReference type="Proteomes" id="UP000706039"/>
    </source>
</evidence>
<dbReference type="Proteomes" id="UP000706039">
    <property type="component" value="Unassembled WGS sequence"/>
</dbReference>
<evidence type="ECO:0000313" key="2">
    <source>
        <dbReference type="EMBL" id="MBY8824327.1"/>
    </source>
</evidence>
<protein>
    <submittedName>
        <fullName evidence="2">Phosphotransferase family protein</fullName>
    </submittedName>
</protein>
<dbReference type="CDD" id="cd05154">
    <property type="entry name" value="ACAD10_11_N-like"/>
    <property type="match status" value="1"/>
</dbReference>
<dbReference type="Pfam" id="PF01636">
    <property type="entry name" value="APH"/>
    <property type="match status" value="1"/>
</dbReference>
<feature type="domain" description="Aminoglycoside phosphotransferase" evidence="1">
    <location>
        <begin position="14"/>
        <end position="240"/>
    </location>
</feature>
<name>A0ABS7PVC5_9SPHN</name>
<comment type="caution">
    <text evidence="2">The sequence shown here is derived from an EMBL/GenBank/DDBJ whole genome shotgun (WGS) entry which is preliminary data.</text>
</comment>
<dbReference type="SUPFAM" id="SSF56112">
    <property type="entry name" value="Protein kinase-like (PK-like)"/>
    <property type="match status" value="1"/>
</dbReference>
<dbReference type="EMBL" id="JAINVV010000008">
    <property type="protein sequence ID" value="MBY8824327.1"/>
    <property type="molecule type" value="Genomic_DNA"/>
</dbReference>
<accession>A0ABS7PVC5</accession>
<organism evidence="2 3">
    <name type="scientific">Sphingomonas colocasiae</name>
    <dbReference type="NCBI Taxonomy" id="1848973"/>
    <lineage>
        <taxon>Bacteria</taxon>
        <taxon>Pseudomonadati</taxon>
        <taxon>Pseudomonadota</taxon>
        <taxon>Alphaproteobacteria</taxon>
        <taxon>Sphingomonadales</taxon>
        <taxon>Sphingomonadaceae</taxon>
        <taxon>Sphingomonas</taxon>
    </lineage>
</organism>